<reference evidence="6" key="1">
    <citation type="submission" date="2016-11" db="EMBL/GenBank/DDBJ databases">
        <authorList>
            <person name="Varghese N."/>
            <person name="Submissions S."/>
        </authorList>
    </citation>
    <scope>NUCLEOTIDE SEQUENCE [LARGE SCALE GENOMIC DNA]</scope>
    <source>
        <strain evidence="6">DSM 100566</strain>
    </source>
</reference>
<keyword evidence="2" id="KW-0560">Oxidoreductase</keyword>
<dbReference type="GO" id="GO:0006979">
    <property type="term" value="P:response to oxidative stress"/>
    <property type="evidence" value="ECO:0007669"/>
    <property type="project" value="InterPro"/>
</dbReference>
<dbReference type="SUPFAM" id="SSF51316">
    <property type="entry name" value="Mss4-like"/>
    <property type="match status" value="1"/>
</dbReference>
<comment type="catalytic activity">
    <reaction evidence="3">
        <text>L-methionyl-[protein] + [thioredoxin]-disulfide + H2O = L-methionyl-(R)-S-oxide-[protein] + [thioredoxin]-dithiol</text>
        <dbReference type="Rhea" id="RHEA:24164"/>
        <dbReference type="Rhea" id="RHEA-COMP:10698"/>
        <dbReference type="Rhea" id="RHEA-COMP:10700"/>
        <dbReference type="Rhea" id="RHEA-COMP:12313"/>
        <dbReference type="Rhea" id="RHEA-COMP:12314"/>
        <dbReference type="ChEBI" id="CHEBI:15377"/>
        <dbReference type="ChEBI" id="CHEBI:16044"/>
        <dbReference type="ChEBI" id="CHEBI:29950"/>
        <dbReference type="ChEBI" id="CHEBI:45764"/>
        <dbReference type="ChEBI" id="CHEBI:50058"/>
        <dbReference type="EC" id="1.8.4.12"/>
    </reaction>
</comment>
<dbReference type="STRING" id="1486859.SAMN05444273_11332"/>
<evidence type="ECO:0000256" key="2">
    <source>
        <dbReference type="ARBA" id="ARBA00023002"/>
    </source>
</evidence>
<dbReference type="InterPro" id="IPR028427">
    <property type="entry name" value="Met_Sox_Rdtase_MsrB"/>
</dbReference>
<feature type="domain" description="MsrB" evidence="4">
    <location>
        <begin position="84"/>
        <end position="210"/>
    </location>
</feature>
<evidence type="ECO:0000256" key="1">
    <source>
        <dbReference type="ARBA" id="ARBA00012499"/>
    </source>
</evidence>
<sequence>MTISGGLRKRGPPEFILRCRLKARVPLTIPKGFPMTQHADHHLTRRGFFASTGAAALTVASSPASASVAAGSASDFKYEVTRTIDEWYTQLGEQSYAIMREGFTEARKSSPLWEETRAGTYHCKGCDLHNYDASFKVILDKGWVFFEHSQSDSVLTAIDGPVPEYGAMAEDAAFTEVHCRRCGSHLGHLLIIEGAMLHCINGASLDFKPEAA</sequence>
<dbReference type="EMBL" id="FQUV01000013">
    <property type="protein sequence ID" value="SHF80782.1"/>
    <property type="molecule type" value="Genomic_DNA"/>
</dbReference>
<dbReference type="AlphaFoldDB" id="A0A1M5EP25"/>
<evidence type="ECO:0000313" key="6">
    <source>
        <dbReference type="Proteomes" id="UP000184144"/>
    </source>
</evidence>
<dbReference type="PANTHER" id="PTHR10173:SF57">
    <property type="entry name" value="PEPTIDE-METHIONINE (R)-S-OXIDE REDUCTASE"/>
    <property type="match status" value="1"/>
</dbReference>
<dbReference type="Proteomes" id="UP000184144">
    <property type="component" value="Unassembled WGS sequence"/>
</dbReference>
<dbReference type="InterPro" id="IPR006311">
    <property type="entry name" value="TAT_signal"/>
</dbReference>
<gene>
    <name evidence="5" type="ORF">SAMN05444273_11332</name>
</gene>
<evidence type="ECO:0000259" key="4">
    <source>
        <dbReference type="PROSITE" id="PS51790"/>
    </source>
</evidence>
<dbReference type="EC" id="1.8.4.12" evidence="1"/>
<dbReference type="InterPro" id="IPR011057">
    <property type="entry name" value="Mss4-like_sf"/>
</dbReference>
<dbReference type="GO" id="GO:0005737">
    <property type="term" value="C:cytoplasm"/>
    <property type="evidence" value="ECO:0007669"/>
    <property type="project" value="TreeGrafter"/>
</dbReference>
<dbReference type="PROSITE" id="PS51790">
    <property type="entry name" value="MSRB"/>
    <property type="match status" value="1"/>
</dbReference>
<dbReference type="OrthoDB" id="7864567at2"/>
<evidence type="ECO:0000256" key="3">
    <source>
        <dbReference type="ARBA" id="ARBA00048488"/>
    </source>
</evidence>
<accession>A0A1M5EP25</accession>
<protein>
    <recommendedName>
        <fullName evidence="1">peptide-methionine (R)-S-oxide reductase</fullName>
        <ecNumber evidence="1">1.8.4.12</ecNumber>
    </recommendedName>
</protein>
<dbReference type="InterPro" id="IPR002579">
    <property type="entry name" value="Met_Sox_Rdtase_MsrB_dom"/>
</dbReference>
<name>A0A1M5EP25_9RHOB</name>
<dbReference type="PANTHER" id="PTHR10173">
    <property type="entry name" value="METHIONINE SULFOXIDE REDUCTASE"/>
    <property type="match status" value="1"/>
</dbReference>
<evidence type="ECO:0000313" key="5">
    <source>
        <dbReference type="EMBL" id="SHF80782.1"/>
    </source>
</evidence>
<dbReference type="GO" id="GO:0030091">
    <property type="term" value="P:protein repair"/>
    <property type="evidence" value="ECO:0007669"/>
    <property type="project" value="InterPro"/>
</dbReference>
<dbReference type="PROSITE" id="PS51318">
    <property type="entry name" value="TAT"/>
    <property type="match status" value="1"/>
</dbReference>
<proteinExistence type="predicted"/>
<dbReference type="Gene3D" id="2.170.150.20">
    <property type="entry name" value="Peptide methionine sulfoxide reductase"/>
    <property type="match status" value="1"/>
</dbReference>
<organism evidence="5 6">
    <name type="scientific">Litoreibacter ascidiaceicola</name>
    <dbReference type="NCBI Taxonomy" id="1486859"/>
    <lineage>
        <taxon>Bacteria</taxon>
        <taxon>Pseudomonadati</taxon>
        <taxon>Pseudomonadota</taxon>
        <taxon>Alphaproteobacteria</taxon>
        <taxon>Rhodobacterales</taxon>
        <taxon>Roseobacteraceae</taxon>
        <taxon>Litoreibacter</taxon>
    </lineage>
</organism>
<dbReference type="GO" id="GO:0033743">
    <property type="term" value="F:peptide-methionine (R)-S-oxide reductase activity"/>
    <property type="evidence" value="ECO:0007669"/>
    <property type="project" value="UniProtKB-EC"/>
</dbReference>
<dbReference type="Pfam" id="PF01641">
    <property type="entry name" value="SelR"/>
    <property type="match status" value="1"/>
</dbReference>
<keyword evidence="6" id="KW-1185">Reference proteome</keyword>